<evidence type="ECO:0000259" key="9">
    <source>
        <dbReference type="Pfam" id="PF02771"/>
    </source>
</evidence>
<dbReference type="Pfam" id="PF02770">
    <property type="entry name" value="Acyl-CoA_dh_M"/>
    <property type="match status" value="1"/>
</dbReference>
<dbReference type="Gene3D" id="2.40.110.10">
    <property type="entry name" value="Butyryl-CoA Dehydrogenase, subunit A, domain 2"/>
    <property type="match status" value="1"/>
</dbReference>
<dbReference type="GO" id="GO:0050660">
    <property type="term" value="F:flavin adenine dinucleotide binding"/>
    <property type="evidence" value="ECO:0007669"/>
    <property type="project" value="InterPro"/>
</dbReference>
<keyword evidence="3 6" id="KW-0285">Flavoprotein</keyword>
<organism evidence="10">
    <name type="scientific">Streptoalloteichus sp. ATCC 53650</name>
    <dbReference type="NCBI Taxonomy" id="756733"/>
    <lineage>
        <taxon>Bacteria</taxon>
        <taxon>Bacillati</taxon>
        <taxon>Actinomycetota</taxon>
        <taxon>Actinomycetes</taxon>
        <taxon>Pseudonocardiales</taxon>
        <taxon>Pseudonocardiaceae</taxon>
        <taxon>Streptoalloteichus</taxon>
    </lineage>
</organism>
<comment type="cofactor">
    <cofactor evidence="1 6">
        <name>FAD</name>
        <dbReference type="ChEBI" id="CHEBI:57692"/>
    </cofactor>
</comment>
<dbReference type="PANTHER" id="PTHR43292:SF3">
    <property type="entry name" value="ACYL-COA DEHYDROGENASE FADE29"/>
    <property type="match status" value="1"/>
</dbReference>
<dbReference type="PANTHER" id="PTHR43292">
    <property type="entry name" value="ACYL-COA DEHYDROGENASE"/>
    <property type="match status" value="1"/>
</dbReference>
<dbReference type="FunFam" id="2.40.110.10:FF:000011">
    <property type="entry name" value="Acyl-CoA dehydrogenase FadE34"/>
    <property type="match status" value="1"/>
</dbReference>
<evidence type="ECO:0000256" key="2">
    <source>
        <dbReference type="ARBA" id="ARBA00009347"/>
    </source>
</evidence>
<dbReference type="Pfam" id="PF02771">
    <property type="entry name" value="Acyl-CoA_dh_N"/>
    <property type="match status" value="1"/>
</dbReference>
<dbReference type="InterPro" id="IPR036250">
    <property type="entry name" value="AcylCo_DH-like_C"/>
</dbReference>
<dbReference type="InterPro" id="IPR037069">
    <property type="entry name" value="AcylCoA_DH/ox_N_sf"/>
</dbReference>
<protein>
    <submittedName>
        <fullName evidence="10">Enoyl reductase</fullName>
    </submittedName>
</protein>
<feature type="domain" description="Acyl-CoA dehydrogenase/oxidase N-terminal" evidence="9">
    <location>
        <begin position="9"/>
        <end position="122"/>
    </location>
</feature>
<dbReference type="InterPro" id="IPR052161">
    <property type="entry name" value="Mycobact_Acyl-CoA_DH"/>
</dbReference>
<sequence>MPDMRLDDSDEERAFRSELRAWLRTAVPAAPDGLPPQWTDGELRAWSAALHEAGYAGLTWPVEHGGRGLSPAHQAVFAEESALAEAPDQANVIGLNMVGPSIIAHGSEAQRAHHLPRILSGETTFCQGFSEPEAGSDLAALRTRATPAPGGYLLNGHKLWSSYAHLADHCLLLARTDPDASRHRGLSCFLLDLRAPGVEVRPLRKLSGDDSFSEIVLRDVFTPADSVLGAPGDGWRVAMTTLAHERGTFGIALTARLAVQLARLRRTVTAFGADRDPVVRREFAELHVELEGLRHTGYRALATLLRTGEPGPESTVVKLGWSRANQRLTALACRVAARADHPWSAHWTRERLRARTNTIEGGTSEVLLGIIAERVLGLPRSR</sequence>
<dbReference type="Pfam" id="PF00441">
    <property type="entry name" value="Acyl-CoA_dh_1"/>
    <property type="match status" value="1"/>
</dbReference>
<dbReference type="GO" id="GO:0005886">
    <property type="term" value="C:plasma membrane"/>
    <property type="evidence" value="ECO:0007669"/>
    <property type="project" value="TreeGrafter"/>
</dbReference>
<evidence type="ECO:0000256" key="4">
    <source>
        <dbReference type="ARBA" id="ARBA00022827"/>
    </source>
</evidence>
<keyword evidence="4 6" id="KW-0274">FAD</keyword>
<dbReference type="InterPro" id="IPR046373">
    <property type="entry name" value="Acyl-CoA_Oxase/DH_mid-dom_sf"/>
</dbReference>
<evidence type="ECO:0000256" key="6">
    <source>
        <dbReference type="RuleBase" id="RU362125"/>
    </source>
</evidence>
<dbReference type="Gene3D" id="1.10.540.10">
    <property type="entry name" value="Acyl-CoA dehydrogenase/oxidase, N-terminal domain"/>
    <property type="match status" value="1"/>
</dbReference>
<dbReference type="InterPro" id="IPR009075">
    <property type="entry name" value="AcylCo_DH/oxidase_C"/>
</dbReference>
<keyword evidence="5 6" id="KW-0560">Oxidoreductase</keyword>
<dbReference type="InterPro" id="IPR013786">
    <property type="entry name" value="AcylCoA_DH/ox_N"/>
</dbReference>
<feature type="domain" description="Acyl-CoA dehydrogenase/oxidase C-terminal" evidence="7">
    <location>
        <begin position="232"/>
        <end position="376"/>
    </location>
</feature>
<dbReference type="SUPFAM" id="SSF47203">
    <property type="entry name" value="Acyl-CoA dehydrogenase C-terminal domain-like"/>
    <property type="match status" value="1"/>
</dbReference>
<name>K4P142_9PSEU</name>
<comment type="similarity">
    <text evidence="2 6">Belongs to the acyl-CoA dehydrogenase family.</text>
</comment>
<evidence type="ECO:0000256" key="1">
    <source>
        <dbReference type="ARBA" id="ARBA00001974"/>
    </source>
</evidence>
<dbReference type="GO" id="GO:0016627">
    <property type="term" value="F:oxidoreductase activity, acting on the CH-CH group of donors"/>
    <property type="evidence" value="ECO:0007669"/>
    <property type="project" value="InterPro"/>
</dbReference>
<evidence type="ECO:0000259" key="8">
    <source>
        <dbReference type="Pfam" id="PF02770"/>
    </source>
</evidence>
<evidence type="ECO:0000313" key="10">
    <source>
        <dbReference type="EMBL" id="AFV52169.1"/>
    </source>
</evidence>
<reference evidence="10" key="1">
    <citation type="journal article" date="2013" name="Proc. Natl. Acad. Sci. U.S.A.">
        <title>A new member of the 4-methylideneimidazole-5-one-containing aminomutase family from the enediyne kedarcidin biosynthetic pathway.</title>
        <authorList>
            <person name="Huang S.X."/>
            <person name="Lohman J.R."/>
            <person name="Huang T."/>
            <person name="Shen B."/>
        </authorList>
    </citation>
    <scope>NUCLEOTIDE SEQUENCE</scope>
    <source>
        <strain evidence="10">ATCC 53650</strain>
    </source>
</reference>
<dbReference type="Gene3D" id="1.20.140.10">
    <property type="entry name" value="Butyryl-CoA Dehydrogenase, subunit A, domain 3"/>
    <property type="match status" value="1"/>
</dbReference>
<dbReference type="InterPro" id="IPR006091">
    <property type="entry name" value="Acyl-CoA_Oxase/DH_mid-dom"/>
</dbReference>
<evidence type="ECO:0000259" key="7">
    <source>
        <dbReference type="Pfam" id="PF00441"/>
    </source>
</evidence>
<evidence type="ECO:0000256" key="5">
    <source>
        <dbReference type="ARBA" id="ARBA00023002"/>
    </source>
</evidence>
<dbReference type="AlphaFoldDB" id="K4P142"/>
<proteinExistence type="inferred from homology"/>
<evidence type="ECO:0000256" key="3">
    <source>
        <dbReference type="ARBA" id="ARBA00022630"/>
    </source>
</evidence>
<dbReference type="EMBL" id="JX679499">
    <property type="protein sequence ID" value="AFV52169.1"/>
    <property type="molecule type" value="Genomic_DNA"/>
</dbReference>
<dbReference type="InterPro" id="IPR009100">
    <property type="entry name" value="AcylCoA_DH/oxidase_NM_dom_sf"/>
</dbReference>
<accession>K4P142</accession>
<dbReference type="SUPFAM" id="SSF56645">
    <property type="entry name" value="Acyl-CoA dehydrogenase NM domain-like"/>
    <property type="match status" value="1"/>
</dbReference>
<feature type="domain" description="Acyl-CoA oxidase/dehydrogenase middle" evidence="8">
    <location>
        <begin position="126"/>
        <end position="220"/>
    </location>
</feature>